<organism evidence="7">
    <name type="scientific">Mycoplasmopsis pulmonis (strain UAB CTIP)</name>
    <name type="common">Mycoplasma pulmonis</name>
    <dbReference type="NCBI Taxonomy" id="272635"/>
    <lineage>
        <taxon>Bacteria</taxon>
        <taxon>Bacillati</taxon>
        <taxon>Mycoplasmatota</taxon>
        <taxon>Mycoplasmoidales</taxon>
        <taxon>Metamycoplasmataceae</taxon>
        <taxon>Mycoplasmopsis</taxon>
    </lineage>
</organism>
<keyword evidence="7" id="KW-1185">Reference proteome</keyword>
<dbReference type="Pfam" id="PF13333">
    <property type="entry name" value="rve_2"/>
    <property type="match status" value="1"/>
</dbReference>
<dbReference type="PANTHER" id="PTHR46889:SF5">
    <property type="entry name" value="INTEGRASE PROTEIN"/>
    <property type="match status" value="1"/>
</dbReference>
<dbReference type="EMBL" id="AL445564">
    <property type="protein sequence ID" value="CAC13567.1"/>
    <property type="molecule type" value="Genomic_DNA"/>
</dbReference>
<dbReference type="PIR" id="B99514">
    <property type="entry name" value="B99514"/>
</dbReference>
<dbReference type="HOGENOM" id="CLU_060517_0_0_14"/>
<comment type="function">
    <text evidence="1">Involved in the transposition of the insertion sequence.</text>
</comment>
<dbReference type="SUPFAM" id="SSF53098">
    <property type="entry name" value="Ribonuclease H-like"/>
    <property type="match status" value="1"/>
</dbReference>
<accession>Q981E6</accession>
<evidence type="ECO:0000313" key="5">
    <source>
        <dbReference type="EMBL" id="CAC13567.1"/>
    </source>
</evidence>
<evidence type="ECO:0000313" key="6">
    <source>
        <dbReference type="EMBL" id="CAC13929.1"/>
    </source>
</evidence>
<name>Q981E6_MYCPU</name>
<dbReference type="GO" id="GO:0015074">
    <property type="term" value="P:DNA integration"/>
    <property type="evidence" value="ECO:0007669"/>
    <property type="project" value="InterPro"/>
</dbReference>
<evidence type="ECO:0000259" key="3">
    <source>
        <dbReference type="PROSITE" id="PS50994"/>
    </source>
</evidence>
<dbReference type="PROSITE" id="PS50994">
    <property type="entry name" value="INTEGRASE"/>
    <property type="match status" value="1"/>
</dbReference>
<feature type="region of interest" description="Disordered" evidence="2">
    <location>
        <begin position="69"/>
        <end position="89"/>
    </location>
</feature>
<protein>
    <submittedName>
        <fullName evidence="6">TRANSPOSASE FOR INSERTION SEQUENCE ELEMENT IS1138 (Mycoplasma pulmonis)</fullName>
    </submittedName>
</protein>
<dbReference type="Gene3D" id="3.30.420.10">
    <property type="entry name" value="Ribonuclease H-like superfamily/Ribonuclease H"/>
    <property type="match status" value="1"/>
</dbReference>
<evidence type="ECO:0000256" key="1">
    <source>
        <dbReference type="ARBA" id="ARBA00002286"/>
    </source>
</evidence>
<evidence type="ECO:0000256" key="2">
    <source>
        <dbReference type="SAM" id="MobiDB-lite"/>
    </source>
</evidence>
<dbReference type="GO" id="GO:0003676">
    <property type="term" value="F:nucleic acid binding"/>
    <property type="evidence" value="ECO:0007669"/>
    <property type="project" value="InterPro"/>
</dbReference>
<dbReference type="InterPro" id="IPR001584">
    <property type="entry name" value="Integrase_cat-core"/>
</dbReference>
<dbReference type="InterPro" id="IPR012337">
    <property type="entry name" value="RNaseH-like_sf"/>
</dbReference>
<dbReference type="InterPro" id="IPR025948">
    <property type="entry name" value="HTH-like_dom"/>
</dbReference>
<evidence type="ECO:0000313" key="4">
    <source>
        <dbReference type="EMBL" id="CAC13191.1"/>
    </source>
</evidence>
<dbReference type="KEGG" id="mpu:MYPU_3940"/>
<dbReference type="PANTHER" id="PTHR46889">
    <property type="entry name" value="TRANSPOSASE INSF FOR INSERTION SEQUENCE IS3B-RELATED"/>
    <property type="match status" value="1"/>
</dbReference>
<dbReference type="InterPro" id="IPR036397">
    <property type="entry name" value="RNaseH_sf"/>
</dbReference>
<dbReference type="Proteomes" id="UP000000528">
    <property type="component" value="Chromosome"/>
</dbReference>
<evidence type="ECO:0000313" key="7">
    <source>
        <dbReference type="Proteomes" id="UP000000528"/>
    </source>
</evidence>
<dbReference type="Pfam" id="PF13276">
    <property type="entry name" value="HTH_21"/>
    <property type="match status" value="1"/>
</dbReference>
<dbReference type="eggNOG" id="COG2801">
    <property type="taxonomic scope" value="Bacteria"/>
</dbReference>
<dbReference type="EMBL" id="AL445565">
    <property type="protein sequence ID" value="CAC13929.1"/>
    <property type="molecule type" value="Genomic_DNA"/>
</dbReference>
<dbReference type="InterPro" id="IPR048020">
    <property type="entry name" value="Transpos_IS3"/>
</dbReference>
<dbReference type="KEGG" id="mpu:MYPU_7560"/>
<dbReference type="InterPro" id="IPR050900">
    <property type="entry name" value="Transposase_IS3/IS150/IS904"/>
</dbReference>
<dbReference type="NCBIfam" id="NF033516">
    <property type="entry name" value="transpos_IS3"/>
    <property type="match status" value="1"/>
</dbReference>
<gene>
    <name evidence="4" type="ordered locus">MYPU_0180</name>
    <name evidence="5" type="ordered locus">MYPU_3940</name>
    <name evidence="6" type="ordered locus">MYPU_7560</name>
</gene>
<proteinExistence type="predicted"/>
<dbReference type="Pfam" id="PF00665">
    <property type="entry name" value="rve"/>
    <property type="match status" value="1"/>
</dbReference>
<feature type="domain" description="Integrase catalytic" evidence="3">
    <location>
        <begin position="234"/>
        <end position="400"/>
    </location>
</feature>
<sequence length="402" mass="48687">MFMKQLKPEQWKKWFSLYEEFYDGKINIKKYIFLVNKNIGKDWKNTYVKSWFFKKYSAFQKDEQSLISQTGKSTANKKNNGRPPKRKEVNEYTREELEEIVKIYRIIFDDISEKEIRKKIKEHKDKEKILTKISWKEFLFSKSTYYSWKKPKLAEPKKDQEIEEIIRKSFHENKGIFGRKRLEIYIQNKYKRYINYRKIGRILLKLNLFCKIRRAKRKNEIKNLNTKYQNLIQRDYNGKFNNIVATDVTYIPSPKDAINNHVYLSIAIHHQSKKIINWNLSKRNDVKLVLDHISKIKFDKEWIIHSDHGSQYSSNQYSEIIKENNGIISMSRIANSLDNREAEYFFSNIKSECLNDLKISKLSFKELQEIIQNYIDWYNNERLQSILEWKTPQQSWDVLSVF</sequence>
<dbReference type="AlphaFoldDB" id="Q981E6"/>
<dbReference type="KEGG" id="mpu:MYPU_0180"/>
<dbReference type="EMBL" id="AL445563">
    <property type="protein sequence ID" value="CAC13191.1"/>
    <property type="molecule type" value="Genomic_DNA"/>
</dbReference>
<reference evidence="6 7" key="1">
    <citation type="journal article" date="2001" name="Nucleic Acids Res.">
        <title>The complete genome sequence of the murine respiratory pathogen Mycoplasma pulmonis.</title>
        <authorList>
            <person name="Chambaud I."/>
            <person name="Heilig R."/>
            <person name="Ferris S."/>
            <person name="Barbe V."/>
            <person name="Samson D."/>
            <person name="Galisson F."/>
            <person name="Moszer I."/>
            <person name="Dybvig K."/>
            <person name="Wroblewski H."/>
            <person name="Viari A."/>
            <person name="Rocha E.P.C."/>
            <person name="Blanchard A."/>
        </authorList>
    </citation>
    <scope>NUCLEOTIDE SEQUENCE [LARGE SCALE GENOMIC DNA]</scope>
    <source>
        <strain evidence="6 7">UAB CTIP</strain>
    </source>
</reference>